<evidence type="ECO:0000313" key="2">
    <source>
        <dbReference type="EMBL" id="OGF23322.1"/>
    </source>
</evidence>
<evidence type="ECO:0000259" key="1">
    <source>
        <dbReference type="Pfam" id="PF13173"/>
    </source>
</evidence>
<dbReference type="Proteomes" id="UP000176877">
    <property type="component" value="Unassembled WGS sequence"/>
</dbReference>
<organism evidence="2 3">
    <name type="scientific">Candidatus Falkowbacteria bacterium RIFCSPHIGHO2_02_FULL_42_9</name>
    <dbReference type="NCBI Taxonomy" id="1797986"/>
    <lineage>
        <taxon>Bacteria</taxon>
        <taxon>Candidatus Falkowiibacteriota</taxon>
    </lineage>
</organism>
<accession>A0A1F5S9T7</accession>
<dbReference type="Pfam" id="PF13173">
    <property type="entry name" value="AAA_14"/>
    <property type="match status" value="1"/>
</dbReference>
<reference evidence="2 3" key="1">
    <citation type="journal article" date="2016" name="Nat. Commun.">
        <title>Thousands of microbial genomes shed light on interconnected biogeochemical processes in an aquifer system.</title>
        <authorList>
            <person name="Anantharaman K."/>
            <person name="Brown C.T."/>
            <person name="Hug L.A."/>
            <person name="Sharon I."/>
            <person name="Castelle C.J."/>
            <person name="Probst A.J."/>
            <person name="Thomas B.C."/>
            <person name="Singh A."/>
            <person name="Wilkins M.J."/>
            <person name="Karaoz U."/>
            <person name="Brodie E.L."/>
            <person name="Williams K.H."/>
            <person name="Hubbard S.S."/>
            <person name="Banfield J.F."/>
        </authorList>
    </citation>
    <scope>NUCLEOTIDE SEQUENCE [LARGE SCALE GENOMIC DNA]</scope>
</reference>
<dbReference type="InterPro" id="IPR041682">
    <property type="entry name" value="AAA_14"/>
</dbReference>
<comment type="caution">
    <text evidence="2">The sequence shown here is derived from an EMBL/GenBank/DDBJ whole genome shotgun (WGS) entry which is preliminary data.</text>
</comment>
<dbReference type="PANTHER" id="PTHR33295:SF8">
    <property type="entry name" value="AAA+ ATPASE DOMAIN-CONTAINING PROTEIN"/>
    <property type="match status" value="1"/>
</dbReference>
<dbReference type="EMBL" id="MFFT01000015">
    <property type="protein sequence ID" value="OGF23322.1"/>
    <property type="molecule type" value="Genomic_DNA"/>
</dbReference>
<dbReference type="PANTHER" id="PTHR33295">
    <property type="entry name" value="ATPASE"/>
    <property type="match status" value="1"/>
</dbReference>
<proteinExistence type="predicted"/>
<gene>
    <name evidence="2" type="ORF">A3D45_01725</name>
</gene>
<protein>
    <recommendedName>
        <fullName evidence="1">AAA domain-containing protein</fullName>
    </recommendedName>
</protein>
<dbReference type="AlphaFoldDB" id="A0A1F5S9T7"/>
<sequence>MDEIKQYLVDFQGRKFITFARELKLKPSREFISSIVGARRTGKTYVLFDQINRLKDRREALYVDFDSPEFIDFDGRRLKEIVNLHYQLYGRLKYIFFDEIQVLPNWQRGLKEIYEEKKYFIFITGSSSKLLSRELATELRGRAIAYNLFPLSFKEIIQREKLILTDGRLNTEKKNKIIFYFNQYVANGGYPQIFLEPRLKDSIVKDYKDLVLFRDVVERHGLKNLYVAKRFFEYLISLFTKEISLDKFYRYLKSQNIAIGKPTLYNYLEYFSDSFFFHFLPSQKSRDRIRKVYLNDGVFGGEEKGRRLENLALIELLRRQESIYYFKDKFECDFVVPKKEALQICWELNAENKDREVRGILAAAKYYRLTKAKIITYNQAEAFIKNGVSIAVVPFWQWSLFNKFTP</sequence>
<dbReference type="SUPFAM" id="SSF52540">
    <property type="entry name" value="P-loop containing nucleoside triphosphate hydrolases"/>
    <property type="match status" value="1"/>
</dbReference>
<name>A0A1F5S9T7_9BACT</name>
<dbReference type="InterPro" id="IPR027417">
    <property type="entry name" value="P-loop_NTPase"/>
</dbReference>
<feature type="domain" description="AAA" evidence="1">
    <location>
        <begin position="32"/>
        <end position="156"/>
    </location>
</feature>
<evidence type="ECO:0000313" key="3">
    <source>
        <dbReference type="Proteomes" id="UP000176877"/>
    </source>
</evidence>